<dbReference type="EMBL" id="CP046056">
    <property type="protein sequence ID" value="QQD23852.1"/>
    <property type="molecule type" value="Genomic_DNA"/>
</dbReference>
<dbReference type="Gene3D" id="1.25.40.10">
    <property type="entry name" value="Tetratricopeptide repeat domain"/>
    <property type="match status" value="1"/>
</dbReference>
<protein>
    <submittedName>
        <fullName evidence="2">Outer membrane assembly lipoprotein YfiO</fullName>
    </submittedName>
</protein>
<dbReference type="SUPFAM" id="SSF81901">
    <property type="entry name" value="HCP-like"/>
    <property type="match status" value="1"/>
</dbReference>
<dbReference type="AlphaFoldDB" id="A0A9X7UUD4"/>
<feature type="chain" id="PRO_5040780700" evidence="1">
    <location>
        <begin position="27"/>
        <end position="265"/>
    </location>
</feature>
<dbReference type="RefSeq" id="WP_228346394.1">
    <property type="nucleotide sequence ID" value="NZ_CP046056.1"/>
</dbReference>
<name>A0A9X7UUD4_9GAMM</name>
<dbReference type="PROSITE" id="PS51257">
    <property type="entry name" value="PROKAR_LIPOPROTEIN"/>
    <property type="match status" value="1"/>
</dbReference>
<organism evidence="2 3">
    <name type="scientific">Venatoribacter cucullus</name>
    <dbReference type="NCBI Taxonomy" id="2661630"/>
    <lineage>
        <taxon>Bacteria</taxon>
        <taxon>Pseudomonadati</taxon>
        <taxon>Pseudomonadota</taxon>
        <taxon>Gammaproteobacteria</taxon>
        <taxon>Oceanospirillales</taxon>
        <taxon>Oceanospirillaceae</taxon>
        <taxon>Venatoribacter</taxon>
    </lineage>
</organism>
<evidence type="ECO:0000256" key="1">
    <source>
        <dbReference type="SAM" id="SignalP"/>
    </source>
</evidence>
<dbReference type="InterPro" id="IPR011990">
    <property type="entry name" value="TPR-like_helical_dom_sf"/>
</dbReference>
<feature type="signal peptide" evidence="1">
    <location>
        <begin position="1"/>
        <end position="26"/>
    </location>
</feature>
<evidence type="ECO:0000313" key="3">
    <source>
        <dbReference type="Proteomes" id="UP000596074"/>
    </source>
</evidence>
<keyword evidence="3" id="KW-1185">Reference proteome</keyword>
<dbReference type="KEGG" id="vcw:GJQ55_04870"/>
<evidence type="ECO:0000313" key="2">
    <source>
        <dbReference type="EMBL" id="QQD23852.1"/>
    </source>
</evidence>
<keyword evidence="1" id="KW-0732">Signal</keyword>
<sequence>MIKLLFTAFALAGLAGCAATTPILVAGTGAQQLALHDENIKLRAAAALREEPDLLTYSVQAISEDRTEEAVNTYLLGYNNREYSTNMKSLALYQIALLYMNRYNDQRDDQLARTYLLRHQQEFPSSRLGPKIAHRLQLLEQRAQEPVQLNASQLLKDVNRNELLGSERITYDAELTPMSERAITHSRTDDAEAVYLILYENKASSDEMRAKALYQLGLIFMSPYNQQGNNQKALGYLRKVTTEFPRTSVAEPANRRINELLNRQN</sequence>
<reference evidence="2 3" key="1">
    <citation type="submission" date="2019-11" db="EMBL/GenBank/DDBJ databases">
        <title>Venatorbacter sp. nov. a predator of Campylobacter and other Gram-negative bacteria.</title>
        <authorList>
            <person name="Saeedi A."/>
            <person name="Cummings N.J."/>
            <person name="Connerton I.F."/>
            <person name="Connerton P.L."/>
        </authorList>
    </citation>
    <scope>NUCLEOTIDE SEQUENCE [LARGE SCALE GENOMIC DNA]</scope>
    <source>
        <strain evidence="2">XL5</strain>
    </source>
</reference>
<keyword evidence="2" id="KW-0449">Lipoprotein</keyword>
<accession>A0A9X7UUD4</accession>
<dbReference type="Proteomes" id="UP000596074">
    <property type="component" value="Chromosome"/>
</dbReference>
<proteinExistence type="predicted"/>
<gene>
    <name evidence="2" type="ORF">GJQ55_04870</name>
</gene>